<dbReference type="GO" id="GO:0005737">
    <property type="term" value="C:cytoplasm"/>
    <property type="evidence" value="ECO:0007669"/>
    <property type="project" value="UniProtKB-SubCell"/>
</dbReference>
<dbReference type="GO" id="GO:0016787">
    <property type="term" value="F:hydrolase activity"/>
    <property type="evidence" value="ECO:0007669"/>
    <property type="project" value="UniProtKB-KW"/>
</dbReference>
<comment type="caution">
    <text evidence="15">The sequence shown here is derived from an EMBL/GenBank/DDBJ whole genome shotgun (WGS) entry which is preliminary data.</text>
</comment>
<sequence length="445" mass="51392">MYKCSQNTNLFYENHVIDSAVGVQQGDPLGPALFSLGIQPIISNVKSKLNVWYLDDGILGGRADDVLSDLTHIFRNFKNIGLEPNSNKCEIFFSNNLSTSHRDTLIQNFNHIYTTRRLDRHRHRVNPFELSDEDFRYKYRFSKRFGEKIVGILREDLVHDPRGCPLSPEIQVVCALRNWARHEIQDDTADLHGVSQPVVSRTCKKVAEILSRKSREFIKMPTTLNEQQETIRKFRSIANFPTVIGAIDCTHIRVKKVNADGGQLYINRKGFSSINVQVVCDADLKIMDIVTRWRGSVHDSRIFRECRLKQRFEAGAFSGILLGDSGYPCTPYLFTPLLNPTTPQEERYNRSHIRTRNTVERCFGLWKQRFRCLLRGMFGDIETAKKTIVACAVLHNMAIDMREDVFSGERDSIEQYSSEPIVQRYIAPSIRGNIRRRQFIETHFQ</sequence>
<evidence type="ECO:0000256" key="4">
    <source>
        <dbReference type="ARBA" id="ARBA00006958"/>
    </source>
</evidence>
<comment type="cofactor">
    <cofactor evidence="1">
        <name>a divalent metal cation</name>
        <dbReference type="ChEBI" id="CHEBI:60240"/>
    </cofactor>
</comment>
<evidence type="ECO:0000259" key="13">
    <source>
        <dbReference type="Pfam" id="PF00078"/>
    </source>
</evidence>
<gene>
    <name evidence="15" type="ORF">PARMNEM_LOCUS5912</name>
</gene>
<comment type="subcellular location">
    <subcellularLocation>
        <location evidence="3">Cytoplasm</location>
    </subcellularLocation>
    <subcellularLocation>
        <location evidence="2">Nucleus</location>
    </subcellularLocation>
</comment>
<dbReference type="InterPro" id="IPR000477">
    <property type="entry name" value="RT_dom"/>
</dbReference>
<keyword evidence="16" id="KW-1185">Reference proteome</keyword>
<comment type="function">
    <text evidence="12">Transposase-derived protein that may have nuclease activity. Does not have transposase activity.</text>
</comment>
<dbReference type="PRINTS" id="PR02086">
    <property type="entry name" value="PUTNUCHARBI1"/>
</dbReference>
<keyword evidence="7" id="KW-0540">Nuclease</keyword>
<dbReference type="InterPro" id="IPR026103">
    <property type="entry name" value="HARBI1_animal"/>
</dbReference>
<dbReference type="GO" id="GO:0005634">
    <property type="term" value="C:nucleus"/>
    <property type="evidence" value="ECO:0007669"/>
    <property type="project" value="UniProtKB-SubCell"/>
</dbReference>
<dbReference type="PANTHER" id="PTHR22930">
    <property type="match status" value="1"/>
</dbReference>
<evidence type="ECO:0000256" key="9">
    <source>
        <dbReference type="ARBA" id="ARBA00022801"/>
    </source>
</evidence>
<evidence type="ECO:0000313" key="15">
    <source>
        <dbReference type="EMBL" id="CAK1584726.1"/>
    </source>
</evidence>
<dbReference type="PANTHER" id="PTHR22930:SF85">
    <property type="entry name" value="GH03217P-RELATED"/>
    <property type="match status" value="1"/>
</dbReference>
<name>A0AAV1KNY3_9NEOP</name>
<evidence type="ECO:0000256" key="8">
    <source>
        <dbReference type="ARBA" id="ARBA00022723"/>
    </source>
</evidence>
<feature type="domain" description="DDE Tnp4" evidence="14">
    <location>
        <begin position="247"/>
        <end position="396"/>
    </location>
</feature>
<dbReference type="InterPro" id="IPR043502">
    <property type="entry name" value="DNA/RNA_pol_sf"/>
</dbReference>
<dbReference type="GO" id="GO:0004518">
    <property type="term" value="F:nuclease activity"/>
    <property type="evidence" value="ECO:0007669"/>
    <property type="project" value="UniProtKB-KW"/>
</dbReference>
<dbReference type="Pfam" id="PF00078">
    <property type="entry name" value="RVT_1"/>
    <property type="match status" value="1"/>
</dbReference>
<evidence type="ECO:0000256" key="6">
    <source>
        <dbReference type="ARBA" id="ARBA00022490"/>
    </source>
</evidence>
<dbReference type="AlphaFoldDB" id="A0AAV1KNY3"/>
<dbReference type="EMBL" id="CAVLGL010000068">
    <property type="protein sequence ID" value="CAK1584726.1"/>
    <property type="molecule type" value="Genomic_DNA"/>
</dbReference>
<evidence type="ECO:0000256" key="3">
    <source>
        <dbReference type="ARBA" id="ARBA00004496"/>
    </source>
</evidence>
<evidence type="ECO:0000256" key="2">
    <source>
        <dbReference type="ARBA" id="ARBA00004123"/>
    </source>
</evidence>
<dbReference type="SUPFAM" id="SSF56672">
    <property type="entry name" value="DNA/RNA polymerases"/>
    <property type="match status" value="1"/>
</dbReference>
<evidence type="ECO:0000256" key="5">
    <source>
        <dbReference type="ARBA" id="ARBA00015519"/>
    </source>
</evidence>
<evidence type="ECO:0000259" key="14">
    <source>
        <dbReference type="Pfam" id="PF13359"/>
    </source>
</evidence>
<evidence type="ECO:0000256" key="7">
    <source>
        <dbReference type="ARBA" id="ARBA00022722"/>
    </source>
</evidence>
<organism evidence="15 16">
    <name type="scientific">Parnassius mnemosyne</name>
    <name type="common">clouded apollo</name>
    <dbReference type="NCBI Taxonomy" id="213953"/>
    <lineage>
        <taxon>Eukaryota</taxon>
        <taxon>Metazoa</taxon>
        <taxon>Ecdysozoa</taxon>
        <taxon>Arthropoda</taxon>
        <taxon>Hexapoda</taxon>
        <taxon>Insecta</taxon>
        <taxon>Pterygota</taxon>
        <taxon>Neoptera</taxon>
        <taxon>Endopterygota</taxon>
        <taxon>Lepidoptera</taxon>
        <taxon>Glossata</taxon>
        <taxon>Ditrysia</taxon>
        <taxon>Papilionoidea</taxon>
        <taxon>Papilionidae</taxon>
        <taxon>Parnassiinae</taxon>
        <taxon>Parnassini</taxon>
        <taxon>Parnassius</taxon>
        <taxon>Driopa</taxon>
    </lineage>
</organism>
<dbReference type="GO" id="GO:0046872">
    <property type="term" value="F:metal ion binding"/>
    <property type="evidence" value="ECO:0007669"/>
    <property type="project" value="UniProtKB-KW"/>
</dbReference>
<protein>
    <recommendedName>
        <fullName evidence="5">Putative nuclease HARBI1</fullName>
    </recommendedName>
    <alternativeName>
        <fullName evidence="11">Harbinger transposase-derived nuclease</fullName>
    </alternativeName>
</protein>
<feature type="domain" description="Reverse transcriptase" evidence="13">
    <location>
        <begin position="17"/>
        <end position="93"/>
    </location>
</feature>
<dbReference type="InterPro" id="IPR045249">
    <property type="entry name" value="HARBI1-like"/>
</dbReference>
<reference evidence="15 16" key="1">
    <citation type="submission" date="2023-11" db="EMBL/GenBank/DDBJ databases">
        <authorList>
            <person name="Hedman E."/>
            <person name="Englund M."/>
            <person name="Stromberg M."/>
            <person name="Nyberg Akerstrom W."/>
            <person name="Nylinder S."/>
            <person name="Jareborg N."/>
            <person name="Kallberg Y."/>
            <person name="Kronander E."/>
        </authorList>
    </citation>
    <scope>NUCLEOTIDE SEQUENCE [LARGE SCALE GENOMIC DNA]</scope>
</reference>
<dbReference type="Proteomes" id="UP001314205">
    <property type="component" value="Unassembled WGS sequence"/>
</dbReference>
<evidence type="ECO:0000256" key="10">
    <source>
        <dbReference type="ARBA" id="ARBA00023242"/>
    </source>
</evidence>
<evidence type="ECO:0000313" key="16">
    <source>
        <dbReference type="Proteomes" id="UP001314205"/>
    </source>
</evidence>
<proteinExistence type="inferred from homology"/>
<keyword evidence="9" id="KW-0378">Hydrolase</keyword>
<evidence type="ECO:0000256" key="11">
    <source>
        <dbReference type="ARBA" id="ARBA00030126"/>
    </source>
</evidence>
<keyword evidence="10" id="KW-0539">Nucleus</keyword>
<dbReference type="Pfam" id="PF13359">
    <property type="entry name" value="DDE_Tnp_4"/>
    <property type="match status" value="1"/>
</dbReference>
<comment type="similarity">
    <text evidence="4">Belongs to the HARBI1 family.</text>
</comment>
<dbReference type="InterPro" id="IPR027806">
    <property type="entry name" value="HARBI1_dom"/>
</dbReference>
<evidence type="ECO:0000256" key="1">
    <source>
        <dbReference type="ARBA" id="ARBA00001968"/>
    </source>
</evidence>
<keyword evidence="6" id="KW-0963">Cytoplasm</keyword>
<evidence type="ECO:0000256" key="12">
    <source>
        <dbReference type="ARBA" id="ARBA00045850"/>
    </source>
</evidence>
<keyword evidence="8" id="KW-0479">Metal-binding</keyword>
<dbReference type="GO" id="GO:0071897">
    <property type="term" value="P:DNA biosynthetic process"/>
    <property type="evidence" value="ECO:0007669"/>
    <property type="project" value="UniProtKB-ARBA"/>
</dbReference>
<accession>A0AAV1KNY3</accession>